<accession>A0ABP1RDC9</accession>
<evidence type="ECO:0000256" key="1">
    <source>
        <dbReference type="SAM" id="MobiDB-lite"/>
    </source>
</evidence>
<dbReference type="Proteomes" id="UP001642540">
    <property type="component" value="Unassembled WGS sequence"/>
</dbReference>
<protein>
    <submittedName>
        <fullName evidence="3">Uncharacterized protein</fullName>
    </submittedName>
</protein>
<organism evidence="3 4">
    <name type="scientific">Orchesella dallaii</name>
    <dbReference type="NCBI Taxonomy" id="48710"/>
    <lineage>
        <taxon>Eukaryota</taxon>
        <taxon>Metazoa</taxon>
        <taxon>Ecdysozoa</taxon>
        <taxon>Arthropoda</taxon>
        <taxon>Hexapoda</taxon>
        <taxon>Collembola</taxon>
        <taxon>Entomobryomorpha</taxon>
        <taxon>Entomobryoidea</taxon>
        <taxon>Orchesellidae</taxon>
        <taxon>Orchesellinae</taxon>
        <taxon>Orchesella</taxon>
    </lineage>
</organism>
<name>A0ABP1RDC9_9HEXA</name>
<comment type="caution">
    <text evidence="3">The sequence shown here is derived from an EMBL/GenBank/DDBJ whole genome shotgun (WGS) entry which is preliminary data.</text>
</comment>
<feature type="region of interest" description="Disordered" evidence="1">
    <location>
        <begin position="161"/>
        <end position="181"/>
    </location>
</feature>
<sequence length="272" mass="30239">MSEKENKTLPVALLVTGIVCIMVLSCCFVWLVVRCERWRRRRKYRPKHTNRYKVNASHIANGQELKNMEPRHLNPSANMIHYASKNSVTSQSIPSLLSAGSMDDSIASEPLYARDYGEDEPDSDYLPTRDLSIARILGSFPELKFYPPSASSSAENVLDAKNDKPPIPIARPRVSATSTVPRSKDFSINSSLYTDCNSKASLDSIRGSTKSGSSAEDLKVEMPGGRIKIHDISGNFEFTKVRSKKDKSSSLLDTSENNSQIKVPRIVLETEV</sequence>
<keyword evidence="2" id="KW-0812">Transmembrane</keyword>
<keyword evidence="2" id="KW-0472">Membrane</keyword>
<gene>
    <name evidence="3" type="ORF">ODALV1_LOCUS21485</name>
</gene>
<reference evidence="3 4" key="1">
    <citation type="submission" date="2024-08" db="EMBL/GenBank/DDBJ databases">
        <authorList>
            <person name="Cucini C."/>
            <person name="Frati F."/>
        </authorList>
    </citation>
    <scope>NUCLEOTIDE SEQUENCE [LARGE SCALE GENOMIC DNA]</scope>
</reference>
<keyword evidence="2" id="KW-1133">Transmembrane helix</keyword>
<keyword evidence="4" id="KW-1185">Reference proteome</keyword>
<evidence type="ECO:0000313" key="3">
    <source>
        <dbReference type="EMBL" id="CAL8126628.1"/>
    </source>
</evidence>
<dbReference type="PROSITE" id="PS51257">
    <property type="entry name" value="PROKAR_LIPOPROTEIN"/>
    <property type="match status" value="1"/>
</dbReference>
<evidence type="ECO:0000256" key="2">
    <source>
        <dbReference type="SAM" id="Phobius"/>
    </source>
</evidence>
<dbReference type="EMBL" id="CAXLJM020000072">
    <property type="protein sequence ID" value="CAL8126628.1"/>
    <property type="molecule type" value="Genomic_DNA"/>
</dbReference>
<proteinExistence type="predicted"/>
<evidence type="ECO:0000313" key="4">
    <source>
        <dbReference type="Proteomes" id="UP001642540"/>
    </source>
</evidence>
<feature type="transmembrane region" description="Helical" evidence="2">
    <location>
        <begin position="12"/>
        <end position="33"/>
    </location>
</feature>